<evidence type="ECO:0000313" key="3">
    <source>
        <dbReference type="EMBL" id="WWC69189.1"/>
    </source>
</evidence>
<reference evidence="2" key="1">
    <citation type="submission" date="2013-07" db="EMBL/GenBank/DDBJ databases">
        <title>The Genome Sequence of Cryptococcus pinus CBS10737.</title>
        <authorList>
            <consortium name="The Broad Institute Genome Sequencing Platform"/>
            <person name="Cuomo C."/>
            <person name="Litvintseva A."/>
            <person name="Chen Y."/>
            <person name="Heitman J."/>
            <person name="Sun S."/>
            <person name="Springer D."/>
            <person name="Dromer F."/>
            <person name="Young S.K."/>
            <person name="Zeng Q."/>
            <person name="Gargeya S."/>
            <person name="Fitzgerald M."/>
            <person name="Abouelleil A."/>
            <person name="Alvarado L."/>
            <person name="Berlin A.M."/>
            <person name="Chapman S.B."/>
            <person name="Dewar J."/>
            <person name="Goldberg J."/>
            <person name="Griggs A."/>
            <person name="Gujja S."/>
            <person name="Hansen M."/>
            <person name="Howarth C."/>
            <person name="Imamovic A."/>
            <person name="Larimer J."/>
            <person name="McCowan C."/>
            <person name="Murphy C."/>
            <person name="Pearson M."/>
            <person name="Priest M."/>
            <person name="Roberts A."/>
            <person name="Saif S."/>
            <person name="Shea T."/>
            <person name="Sykes S."/>
            <person name="Wortman J."/>
            <person name="Nusbaum C."/>
            <person name="Birren B."/>
        </authorList>
    </citation>
    <scope>NUCLEOTIDE SEQUENCE [LARGE SCALE GENOMIC DNA]</scope>
    <source>
        <strain evidence="2">CBS 10737</strain>
    </source>
</reference>
<organism evidence="2">
    <name type="scientific">Kwoniella pini CBS 10737</name>
    <dbReference type="NCBI Taxonomy" id="1296096"/>
    <lineage>
        <taxon>Eukaryota</taxon>
        <taxon>Fungi</taxon>
        <taxon>Dikarya</taxon>
        <taxon>Basidiomycota</taxon>
        <taxon>Agaricomycotina</taxon>
        <taxon>Tremellomycetes</taxon>
        <taxon>Tremellales</taxon>
        <taxon>Cryptococcaceae</taxon>
        <taxon>Kwoniella</taxon>
    </lineage>
</organism>
<sequence>MSSAIQTSSGFSGNNNVFARSGQVTIPVSTIVDVIRLRIPPLPSTVYHLDHDRVTNQRVKTKTDIIYEKHRKSIDDELDFQLREKSDKDFQDFRLSMSWITGKIYEDIHCHNRQWRSAHVESVDGIRFREMTKTINDTTCPKRKVELQNQFDELKEHRAPHPAGGEPLPDNWIYLDDETRETHLTRLREEVGFTQIEPIILRNKKQNEESYNKSNRQEWPAFFRNYANTDYQSYNHDLTGPTAKVNFYRSHIGSEELFQMELLSYSVNSYGKAISDLLSRQTTLTLSGEDKASLALEGLAEVCKSWAHSRLQYKNEAKVNEWTESSYGEFEAQAIKKEGHLPRNGKLDLESGIEKSLKLITNKDGSEHATIRQYEPDTGISSSGGSSSARSKLKALTQKLTASSSSF</sequence>
<dbReference type="OrthoDB" id="10611668at2759"/>
<dbReference type="Proteomes" id="UP000094020">
    <property type="component" value="Chromosome 4"/>
</dbReference>
<evidence type="ECO:0000313" key="2">
    <source>
        <dbReference type="EMBL" id="OCF52578.1"/>
    </source>
</evidence>
<dbReference type="RefSeq" id="XP_019013797.1">
    <property type="nucleotide sequence ID" value="XM_019153636.1"/>
</dbReference>
<keyword evidence="4" id="KW-1185">Reference proteome</keyword>
<protein>
    <submittedName>
        <fullName evidence="2">Uncharacterized protein</fullName>
    </submittedName>
</protein>
<accession>A0A1B9IAE9</accession>
<dbReference type="EMBL" id="KI894008">
    <property type="protein sequence ID" value="OCF52578.1"/>
    <property type="molecule type" value="Genomic_DNA"/>
</dbReference>
<dbReference type="GeneID" id="30170240"/>
<name>A0A1B9IAE9_9TREE</name>
<evidence type="ECO:0000313" key="4">
    <source>
        <dbReference type="Proteomes" id="UP000094020"/>
    </source>
</evidence>
<dbReference type="EMBL" id="CP144522">
    <property type="protein sequence ID" value="WWC69189.1"/>
    <property type="molecule type" value="Genomic_DNA"/>
</dbReference>
<feature type="compositionally biased region" description="Polar residues" evidence="1">
    <location>
        <begin position="398"/>
        <end position="407"/>
    </location>
</feature>
<evidence type="ECO:0000256" key="1">
    <source>
        <dbReference type="SAM" id="MobiDB-lite"/>
    </source>
</evidence>
<reference evidence="3" key="2">
    <citation type="submission" date="2013-07" db="EMBL/GenBank/DDBJ databases">
        <authorList>
            <consortium name="The Broad Institute Genome Sequencing Platform"/>
            <person name="Cuomo C."/>
            <person name="Litvintseva A."/>
            <person name="Chen Y."/>
            <person name="Heitman J."/>
            <person name="Sun S."/>
            <person name="Springer D."/>
            <person name="Dromer F."/>
            <person name="Young S.K."/>
            <person name="Zeng Q."/>
            <person name="Gargeya S."/>
            <person name="Fitzgerald M."/>
            <person name="Abouelleil A."/>
            <person name="Alvarado L."/>
            <person name="Berlin A.M."/>
            <person name="Chapman S.B."/>
            <person name="Dewar J."/>
            <person name="Goldberg J."/>
            <person name="Griggs A."/>
            <person name="Gujja S."/>
            <person name="Hansen M."/>
            <person name="Howarth C."/>
            <person name="Imamovic A."/>
            <person name="Larimer J."/>
            <person name="McCowan C."/>
            <person name="Murphy C."/>
            <person name="Pearson M."/>
            <person name="Priest M."/>
            <person name="Roberts A."/>
            <person name="Saif S."/>
            <person name="Shea T."/>
            <person name="Sykes S."/>
            <person name="Wortman J."/>
            <person name="Nusbaum C."/>
            <person name="Birren B."/>
        </authorList>
    </citation>
    <scope>NUCLEOTIDE SEQUENCE</scope>
    <source>
        <strain evidence="3">CBS 10737</strain>
    </source>
</reference>
<feature type="region of interest" description="Disordered" evidence="1">
    <location>
        <begin position="364"/>
        <end position="407"/>
    </location>
</feature>
<dbReference type="AlphaFoldDB" id="A0A1B9IAE9"/>
<reference evidence="2" key="3">
    <citation type="submission" date="2016-07" db="EMBL/GenBank/DDBJ databases">
        <title>Evolution of pathogenesis and genome organization in the Tremellales.</title>
        <authorList>
            <person name="Cuomo C."/>
            <person name="Litvintseva A."/>
            <person name="Heitman J."/>
            <person name="Chen Y."/>
            <person name="Sun S."/>
            <person name="Springer D."/>
            <person name="Dromer F."/>
            <person name="Young S."/>
            <person name="Zeng Q."/>
            <person name="Chapman S."/>
            <person name="Gujja S."/>
            <person name="Saif S."/>
            <person name="Birren B."/>
        </authorList>
    </citation>
    <scope>NUCLEOTIDE SEQUENCE</scope>
    <source>
        <strain evidence="2">CBS 10737</strain>
    </source>
</reference>
<gene>
    <name evidence="2" type="ORF">I206_01871</name>
    <name evidence="3" type="ORF">I206_103125</name>
</gene>
<reference evidence="3" key="4">
    <citation type="submission" date="2024-02" db="EMBL/GenBank/DDBJ databases">
        <title>Comparative genomics of Cryptococcus and Kwoniella reveals pathogenesis evolution and contrasting modes of karyotype evolution via chromosome fusion or intercentromeric recombination.</title>
        <authorList>
            <person name="Coelho M.A."/>
            <person name="David-Palma M."/>
            <person name="Shea T."/>
            <person name="Bowers K."/>
            <person name="McGinley-Smith S."/>
            <person name="Mohammad A.W."/>
            <person name="Gnirke A."/>
            <person name="Yurkov A.M."/>
            <person name="Nowrousian M."/>
            <person name="Sun S."/>
            <person name="Cuomo C.A."/>
            <person name="Heitman J."/>
        </authorList>
    </citation>
    <scope>NUCLEOTIDE SEQUENCE</scope>
    <source>
        <strain evidence="3">CBS 10737</strain>
    </source>
</reference>
<dbReference type="KEGG" id="kpin:30170240"/>
<proteinExistence type="predicted"/>